<dbReference type="InterPro" id="IPR000210">
    <property type="entry name" value="BTB/POZ_dom"/>
</dbReference>
<comment type="caution">
    <text evidence="2">The sequence shown here is derived from an EMBL/GenBank/DDBJ whole genome shotgun (WGS) entry which is preliminary data.</text>
</comment>
<name>A0AAD6CYR2_9EURO</name>
<evidence type="ECO:0000313" key="3">
    <source>
        <dbReference type="Proteomes" id="UP001220324"/>
    </source>
</evidence>
<dbReference type="PROSITE" id="PS50097">
    <property type="entry name" value="BTB"/>
    <property type="match status" value="1"/>
</dbReference>
<evidence type="ECO:0000313" key="2">
    <source>
        <dbReference type="EMBL" id="KAJ5545901.1"/>
    </source>
</evidence>
<reference evidence="2 3" key="1">
    <citation type="journal article" date="2023" name="IMA Fungus">
        <title>Comparative genomic study of the Penicillium genus elucidates a diverse pangenome and 15 lateral gene transfer events.</title>
        <authorList>
            <person name="Petersen C."/>
            <person name="Sorensen T."/>
            <person name="Nielsen M.R."/>
            <person name="Sondergaard T.E."/>
            <person name="Sorensen J.L."/>
            <person name="Fitzpatrick D.A."/>
            <person name="Frisvad J.C."/>
            <person name="Nielsen K.L."/>
        </authorList>
    </citation>
    <scope>NUCLEOTIDE SEQUENCE [LARGE SCALE GENOMIC DNA]</scope>
    <source>
        <strain evidence="2 3">IBT 35679</strain>
    </source>
</reference>
<accession>A0AAD6CYR2</accession>
<dbReference type="PANTHER" id="PTHR47843:SF3">
    <property type="entry name" value="BTB DOMAIN-CONTAINING PROTEIN"/>
    <property type="match status" value="1"/>
</dbReference>
<dbReference type="SUPFAM" id="SSF54695">
    <property type="entry name" value="POZ domain"/>
    <property type="match status" value="1"/>
</dbReference>
<organism evidence="2 3">
    <name type="scientific">Penicillium frequentans</name>
    <dbReference type="NCBI Taxonomy" id="3151616"/>
    <lineage>
        <taxon>Eukaryota</taxon>
        <taxon>Fungi</taxon>
        <taxon>Dikarya</taxon>
        <taxon>Ascomycota</taxon>
        <taxon>Pezizomycotina</taxon>
        <taxon>Eurotiomycetes</taxon>
        <taxon>Eurotiomycetidae</taxon>
        <taxon>Eurotiales</taxon>
        <taxon>Aspergillaceae</taxon>
        <taxon>Penicillium</taxon>
    </lineage>
</organism>
<gene>
    <name evidence="2" type="ORF">N7494_003486</name>
</gene>
<sequence length="244" mass="28066">MESFNFPSSTGFLSHLHRISGPTVEIKIGSSPQVHEVSKEMLCEKSPYFAAMFQGKFKETTKNAVTIQEIEGVVSVHSFSMLIEWIYLGRINDTKARTEEQISALIEFARFADMCMVSQELFDLIRHSLSRVIRYSGCNLAQNHYYTRLYYVTKEHIGSAMRLPLGNPVRDLIVQACVRDFLRPTNFKFEKEIREIDNFAADLLCTVQNTLKDATYANGAINFEDPYDSTRGVLFKKDESRYKR</sequence>
<protein>
    <recommendedName>
        <fullName evidence="1">BTB domain-containing protein</fullName>
    </recommendedName>
</protein>
<keyword evidence="3" id="KW-1185">Reference proteome</keyword>
<dbReference type="EMBL" id="JAQIZZ010000003">
    <property type="protein sequence ID" value="KAJ5545901.1"/>
    <property type="molecule type" value="Genomic_DNA"/>
</dbReference>
<dbReference type="InterPro" id="IPR011333">
    <property type="entry name" value="SKP1/BTB/POZ_sf"/>
</dbReference>
<dbReference type="Gene3D" id="3.30.710.10">
    <property type="entry name" value="Potassium Channel Kv1.1, Chain A"/>
    <property type="match status" value="1"/>
</dbReference>
<evidence type="ECO:0000259" key="1">
    <source>
        <dbReference type="PROSITE" id="PS50097"/>
    </source>
</evidence>
<feature type="domain" description="BTB" evidence="1">
    <location>
        <begin position="22"/>
        <end position="95"/>
    </location>
</feature>
<dbReference type="PANTHER" id="PTHR47843">
    <property type="entry name" value="BTB DOMAIN-CONTAINING PROTEIN-RELATED"/>
    <property type="match status" value="1"/>
</dbReference>
<dbReference type="Pfam" id="PF00651">
    <property type="entry name" value="BTB"/>
    <property type="match status" value="1"/>
</dbReference>
<dbReference type="SMART" id="SM00225">
    <property type="entry name" value="BTB"/>
    <property type="match status" value="1"/>
</dbReference>
<proteinExistence type="predicted"/>
<dbReference type="Proteomes" id="UP001220324">
    <property type="component" value="Unassembled WGS sequence"/>
</dbReference>
<dbReference type="AlphaFoldDB" id="A0AAD6CYR2"/>